<evidence type="ECO:0000313" key="1">
    <source>
        <dbReference type="EMBL" id="CAE8581458.1"/>
    </source>
</evidence>
<dbReference type="Proteomes" id="UP000654075">
    <property type="component" value="Unassembled WGS sequence"/>
</dbReference>
<protein>
    <submittedName>
        <fullName evidence="1">Uncharacterized protein</fullName>
    </submittedName>
</protein>
<reference evidence="1" key="1">
    <citation type="submission" date="2021-02" db="EMBL/GenBank/DDBJ databases">
        <authorList>
            <person name="Dougan E. K."/>
            <person name="Rhodes N."/>
            <person name="Thang M."/>
            <person name="Chan C."/>
        </authorList>
    </citation>
    <scope>NUCLEOTIDE SEQUENCE</scope>
</reference>
<comment type="caution">
    <text evidence="1">The sequence shown here is derived from an EMBL/GenBank/DDBJ whole genome shotgun (WGS) entry which is preliminary data.</text>
</comment>
<accession>A0A813D426</accession>
<name>A0A813D426_POLGL</name>
<proteinExistence type="predicted"/>
<evidence type="ECO:0000313" key="2">
    <source>
        <dbReference type="Proteomes" id="UP000654075"/>
    </source>
</evidence>
<sequence>MASLDESELGGKPPQQRRRSLARRHILGSALLVVSALHKTGRFQVAAVAAVGLPATVRIETGRRRSLAALLPAAAALAADAGAASGSASGAQEIVELLTYFGGGFIASFYLGGRLFRGVVDTGSPFLLVSTCGKNRSQGARGAGDCSTYCAAWGCASENEGKPSGLVDTTEVFAAGEAKVNWRDNDLEFGGVKVGPVTYGAMLEVESYGGNGGGAFLGLVKERIERIRPTLLEQTSFRTLSVDLRVPGKETLKLSPSALPRFSSPVVPLLDLRPDGAPVRYYAGEVVGLRIAGEDLLWPGRIAAVLDSGTTGLGLPSALFLRYDAVRRARAPQIGLRAAQAVEILLRAEGGKVLPLSLCQGRQEMYNNDSFDIVTALPEPPGMTADAAALFSGQSPLGAERMQLLEGGTVSKSPAFSNNSSLPGWVQAERCVSSGESFKVRLLPQDAEVRQPCKVFVGLAPRGSRLQGEVDTLSTSGALHAGDTVECGLTDDPGDGTAIVYWRINSGPVVLSPLPMNSPRLIYPTVEIAGGCGGVELLSSPSDSGLESEPARWGEVPNGVAAVEGKKQSPLIIFLGLGFLLGRRMSIDTVSNQAAFD</sequence>
<dbReference type="InterPro" id="IPR021109">
    <property type="entry name" value="Peptidase_aspartic_dom_sf"/>
</dbReference>
<dbReference type="OrthoDB" id="419677at2759"/>
<dbReference type="AlphaFoldDB" id="A0A813D426"/>
<dbReference type="SUPFAM" id="SSF50630">
    <property type="entry name" value="Acid proteases"/>
    <property type="match status" value="1"/>
</dbReference>
<dbReference type="Gene3D" id="2.40.70.10">
    <property type="entry name" value="Acid Proteases"/>
    <property type="match status" value="1"/>
</dbReference>
<organism evidence="1 2">
    <name type="scientific">Polarella glacialis</name>
    <name type="common">Dinoflagellate</name>
    <dbReference type="NCBI Taxonomy" id="89957"/>
    <lineage>
        <taxon>Eukaryota</taxon>
        <taxon>Sar</taxon>
        <taxon>Alveolata</taxon>
        <taxon>Dinophyceae</taxon>
        <taxon>Suessiales</taxon>
        <taxon>Suessiaceae</taxon>
        <taxon>Polarella</taxon>
    </lineage>
</organism>
<dbReference type="EMBL" id="CAJNNV010000104">
    <property type="protein sequence ID" value="CAE8581458.1"/>
    <property type="molecule type" value="Genomic_DNA"/>
</dbReference>
<keyword evidence="2" id="KW-1185">Reference proteome</keyword>
<gene>
    <name evidence="1" type="ORF">PGLA1383_LOCUS484</name>
</gene>